<dbReference type="STRING" id="871652.SAMN04515673_10984"/>
<keyword evidence="2" id="KW-1185">Reference proteome</keyword>
<proteinExistence type="predicted"/>
<name>A0A1I6EC95_9RHOB</name>
<dbReference type="EMBL" id="FOYI01000009">
    <property type="protein sequence ID" value="SFR15118.1"/>
    <property type="molecule type" value="Genomic_DNA"/>
</dbReference>
<dbReference type="OrthoDB" id="7596739at2"/>
<dbReference type="RefSeq" id="WP_092081555.1">
    <property type="nucleotide sequence ID" value="NZ_FOYI01000009.1"/>
</dbReference>
<accession>A0A1I6EC95</accession>
<gene>
    <name evidence="1" type="ORF">SAMN04515673_10984</name>
</gene>
<organism evidence="1 2">
    <name type="scientific">Poseidonocella sedimentorum</name>
    <dbReference type="NCBI Taxonomy" id="871652"/>
    <lineage>
        <taxon>Bacteria</taxon>
        <taxon>Pseudomonadati</taxon>
        <taxon>Pseudomonadota</taxon>
        <taxon>Alphaproteobacteria</taxon>
        <taxon>Rhodobacterales</taxon>
        <taxon>Roseobacteraceae</taxon>
        <taxon>Poseidonocella</taxon>
    </lineage>
</organism>
<protein>
    <submittedName>
        <fullName evidence="1">Uncharacterized protein</fullName>
    </submittedName>
</protein>
<sequence>MLTPGKPAPFRTIFKLGDTEEEQLRTSLAAWNTLLNQIEATWPHTIILSAELFQRPWRPETADHIVETLTSIADTITVVSYLRAPDARFRAALQQHVRFRPGVKKVDGLSYKPSLLPFMGRDGVKVCAHVFERQSLVEGYIVADFCQRHLPEIGPSDLIRLPADANESISPEAMSLLQSLNEGDLRILNGTPSKIMRVIQEADYSTPGFTRPALRPGIATAVHSDCSDLDWLKATFGITFTPPRDENAPRIDLEDLVRVEDFCSVDPVRRRKLWRTARWIAFRKYSWLGKRLPAAPSRRTQGARQSR</sequence>
<dbReference type="Proteomes" id="UP000199302">
    <property type="component" value="Unassembled WGS sequence"/>
</dbReference>
<evidence type="ECO:0000313" key="2">
    <source>
        <dbReference type="Proteomes" id="UP000199302"/>
    </source>
</evidence>
<evidence type="ECO:0000313" key="1">
    <source>
        <dbReference type="EMBL" id="SFR15118.1"/>
    </source>
</evidence>
<dbReference type="AlphaFoldDB" id="A0A1I6EC95"/>
<reference evidence="1 2" key="1">
    <citation type="submission" date="2016-10" db="EMBL/GenBank/DDBJ databases">
        <authorList>
            <person name="de Groot N.N."/>
        </authorList>
    </citation>
    <scope>NUCLEOTIDE SEQUENCE [LARGE SCALE GENOMIC DNA]</scope>
    <source>
        <strain evidence="2">KMM 9023,NRIC 0796,JCM 17311,KCTC 23692</strain>
    </source>
</reference>